<evidence type="ECO:0000259" key="4">
    <source>
        <dbReference type="Pfam" id="PF16751"/>
    </source>
</evidence>
<dbReference type="Proteomes" id="UP001501116">
    <property type="component" value="Unassembled WGS sequence"/>
</dbReference>
<feature type="transmembrane region" description="Helical" evidence="3">
    <location>
        <begin position="115"/>
        <end position="137"/>
    </location>
</feature>
<evidence type="ECO:0000256" key="2">
    <source>
        <dbReference type="SAM" id="MobiDB-lite"/>
    </source>
</evidence>
<dbReference type="InterPro" id="IPR031928">
    <property type="entry name" value="RsdA_SigD-bd"/>
</dbReference>
<feature type="region of interest" description="Disordered" evidence="2">
    <location>
        <begin position="1"/>
        <end position="23"/>
    </location>
</feature>
<evidence type="ECO:0000256" key="1">
    <source>
        <dbReference type="SAM" id="Coils"/>
    </source>
</evidence>
<accession>A0ABP5BKK1</accession>
<feature type="region of interest" description="Disordered" evidence="2">
    <location>
        <begin position="221"/>
        <end position="328"/>
    </location>
</feature>
<sequence>MTDRDRAHDVRRDRGPGPDRSSFVADGFASSEAEFAADLSAVQADDALLDALGGSDPKVADGLGDQELNALLLAWRRDIDSEPLAELVDTDTAVATVKTAALARKHAGTGRKRRFMVPVAAAAAVLAIAFTGTGLAARDAQPGDTLWGLTKVLYADHARSIEAAATVRSDLEAANVALLQGRYDDARKALDAAQAALKQVSTEDSLAQLMARHQELSAMLQQNPSGQPPVQSKPNPPPPGSQPGTVPSTSNPQPGTPPENTGLPPLTSSNKPTPPSSDTSPPPPSTSTPPTSSSPNPPNPPGGGTGGEQPRSDPPAGTPEGAAQVPAN</sequence>
<feature type="domain" description="Anti-sigma-D factor RsdA sigma factor binding region" evidence="4">
    <location>
        <begin position="38"/>
        <end position="83"/>
    </location>
</feature>
<protein>
    <recommendedName>
        <fullName evidence="4">Anti-sigma-D factor RsdA sigma factor binding region domain-containing protein</fullName>
    </recommendedName>
</protein>
<organism evidence="5 6">
    <name type="scientific">Amycolatopsis minnesotensis</name>
    <dbReference type="NCBI Taxonomy" id="337894"/>
    <lineage>
        <taxon>Bacteria</taxon>
        <taxon>Bacillati</taxon>
        <taxon>Actinomycetota</taxon>
        <taxon>Actinomycetes</taxon>
        <taxon>Pseudonocardiales</taxon>
        <taxon>Pseudonocardiaceae</taxon>
        <taxon>Amycolatopsis</taxon>
    </lineage>
</organism>
<feature type="compositionally biased region" description="Pro residues" evidence="2">
    <location>
        <begin position="272"/>
        <end position="287"/>
    </location>
</feature>
<gene>
    <name evidence="5" type="ORF">GCM10009754_13960</name>
</gene>
<keyword evidence="6" id="KW-1185">Reference proteome</keyword>
<comment type="caution">
    <text evidence="5">The sequence shown here is derived from an EMBL/GenBank/DDBJ whole genome shotgun (WGS) entry which is preliminary data.</text>
</comment>
<dbReference type="EMBL" id="BAAANN010000004">
    <property type="protein sequence ID" value="GAA1947061.1"/>
    <property type="molecule type" value="Genomic_DNA"/>
</dbReference>
<feature type="coiled-coil region" evidence="1">
    <location>
        <begin position="176"/>
        <end position="203"/>
    </location>
</feature>
<keyword evidence="3" id="KW-0472">Membrane</keyword>
<evidence type="ECO:0000256" key="3">
    <source>
        <dbReference type="SAM" id="Phobius"/>
    </source>
</evidence>
<dbReference type="RefSeq" id="WP_344414697.1">
    <property type="nucleotide sequence ID" value="NZ_BAAANN010000004.1"/>
</dbReference>
<evidence type="ECO:0000313" key="5">
    <source>
        <dbReference type="EMBL" id="GAA1947061.1"/>
    </source>
</evidence>
<evidence type="ECO:0000313" key="6">
    <source>
        <dbReference type="Proteomes" id="UP001501116"/>
    </source>
</evidence>
<dbReference type="Gene3D" id="6.10.250.1300">
    <property type="match status" value="1"/>
</dbReference>
<reference evidence="6" key="1">
    <citation type="journal article" date="2019" name="Int. J. Syst. Evol. Microbiol.">
        <title>The Global Catalogue of Microorganisms (GCM) 10K type strain sequencing project: providing services to taxonomists for standard genome sequencing and annotation.</title>
        <authorList>
            <consortium name="The Broad Institute Genomics Platform"/>
            <consortium name="The Broad Institute Genome Sequencing Center for Infectious Disease"/>
            <person name="Wu L."/>
            <person name="Ma J."/>
        </authorList>
    </citation>
    <scope>NUCLEOTIDE SEQUENCE [LARGE SCALE GENOMIC DNA]</scope>
    <source>
        <strain evidence="6">JCM 14545</strain>
    </source>
</reference>
<name>A0ABP5BKK1_9PSEU</name>
<keyword evidence="1" id="KW-0175">Coiled coil</keyword>
<proteinExistence type="predicted"/>
<feature type="compositionally biased region" description="Basic and acidic residues" evidence="2">
    <location>
        <begin position="1"/>
        <end position="17"/>
    </location>
</feature>
<keyword evidence="3" id="KW-1133">Transmembrane helix</keyword>
<keyword evidence="3" id="KW-0812">Transmembrane</keyword>
<dbReference type="Pfam" id="PF16751">
    <property type="entry name" value="RsdA_SigD_bd"/>
    <property type="match status" value="1"/>
</dbReference>